<dbReference type="EMBL" id="FLQP01000023">
    <property type="protein sequence ID" value="SBS63878.1"/>
    <property type="molecule type" value="Genomic_DNA"/>
</dbReference>
<evidence type="ECO:0000313" key="2">
    <source>
        <dbReference type="Proteomes" id="UP000092876"/>
    </source>
</evidence>
<reference evidence="2" key="1">
    <citation type="submission" date="2016-06" db="EMBL/GenBank/DDBJ databases">
        <authorList>
            <person name="Rodrigo-Torres Lidia"/>
            <person name="Arahal R.David."/>
        </authorList>
    </citation>
    <scope>NUCLEOTIDE SEQUENCE [LARGE SCALE GENOMIC DNA]</scope>
    <source>
        <strain evidence="2">CECT 7223</strain>
    </source>
</reference>
<dbReference type="GeneID" id="94235532"/>
<dbReference type="Pfam" id="PF06950">
    <property type="entry name" value="DUF1293"/>
    <property type="match status" value="1"/>
</dbReference>
<evidence type="ECO:0008006" key="3">
    <source>
        <dbReference type="Google" id="ProtNLM"/>
    </source>
</evidence>
<sequence length="115" mass="13121">MPTITGIAIKRFPKSNMEFAELSVLRAVEEVDNEKFQQTGIGFSTDIPYNKQALKIDVEYARQLIQSRAFVANREYELSFGANPNDPLDILVNKLVPVDEEIKKHFDNFMKANKA</sequence>
<protein>
    <recommendedName>
        <fullName evidence="3">VSK-int</fullName>
    </recommendedName>
</protein>
<dbReference type="Proteomes" id="UP000092876">
    <property type="component" value="Unassembled WGS sequence"/>
</dbReference>
<dbReference type="AlphaFoldDB" id="A0A1C3IRB9"/>
<proteinExistence type="predicted"/>
<accession>A0A1C3IRB9</accession>
<evidence type="ECO:0000313" key="1">
    <source>
        <dbReference type="EMBL" id="SBS63878.1"/>
    </source>
</evidence>
<organism evidence="1 2">
    <name type="scientific">Vibrio atlanticus</name>
    <dbReference type="NCBI Taxonomy" id="693153"/>
    <lineage>
        <taxon>Bacteria</taxon>
        <taxon>Pseudomonadati</taxon>
        <taxon>Pseudomonadota</taxon>
        <taxon>Gammaproteobacteria</taxon>
        <taxon>Vibrionales</taxon>
        <taxon>Vibrionaceae</taxon>
        <taxon>Vibrio</taxon>
    </lineage>
</organism>
<gene>
    <name evidence="1" type="ORF">VAT7223_01885</name>
</gene>
<dbReference type="InterPro" id="IPR009712">
    <property type="entry name" value="Vibrio_phage_Vf33_Vpf117"/>
</dbReference>
<name>A0A1C3IRB9_9VIBR</name>
<dbReference type="RefSeq" id="WP_065679027.1">
    <property type="nucleotide sequence ID" value="NZ_AP025461.1"/>
</dbReference>